<proteinExistence type="predicted"/>
<dbReference type="AlphaFoldDB" id="A0A927N6H6"/>
<gene>
    <name evidence="3" type="ORF">HEB94_009410</name>
</gene>
<evidence type="ECO:0000256" key="1">
    <source>
        <dbReference type="SAM" id="MobiDB-lite"/>
    </source>
</evidence>
<feature type="compositionally biased region" description="Low complexity" evidence="1">
    <location>
        <begin position="151"/>
        <end position="163"/>
    </location>
</feature>
<sequence>MADMDRSHLGLTAPIVTARLVLRSVETADDEMLTRIWTDPDVRRYMGGPLEPGVVRHRNTDFVGKPGKYCVAIRATGEPIGLLGIGADRRSGNWEVSYGFLPEHWRRGYAREAVHALLVWVFERAPRRNSSRPTPGPTTSRPADSWRRSEGGSSSPSETRPSQ</sequence>
<dbReference type="GO" id="GO:0016747">
    <property type="term" value="F:acyltransferase activity, transferring groups other than amino-acyl groups"/>
    <property type="evidence" value="ECO:0007669"/>
    <property type="project" value="InterPro"/>
</dbReference>
<evidence type="ECO:0000313" key="3">
    <source>
        <dbReference type="EMBL" id="MBE1612562.1"/>
    </source>
</evidence>
<dbReference type="EMBL" id="JADBEM010000001">
    <property type="protein sequence ID" value="MBE1612562.1"/>
    <property type="molecule type" value="Genomic_DNA"/>
</dbReference>
<dbReference type="Proteomes" id="UP000638648">
    <property type="component" value="Unassembled WGS sequence"/>
</dbReference>
<evidence type="ECO:0000313" key="4">
    <source>
        <dbReference type="Proteomes" id="UP000638648"/>
    </source>
</evidence>
<evidence type="ECO:0000259" key="2">
    <source>
        <dbReference type="Pfam" id="PF13302"/>
    </source>
</evidence>
<comment type="caution">
    <text evidence="3">The sequence shown here is derived from an EMBL/GenBank/DDBJ whole genome shotgun (WGS) entry which is preliminary data.</text>
</comment>
<dbReference type="Pfam" id="PF13302">
    <property type="entry name" value="Acetyltransf_3"/>
    <property type="match status" value="1"/>
</dbReference>
<dbReference type="InterPro" id="IPR000182">
    <property type="entry name" value="GNAT_dom"/>
</dbReference>
<accession>A0A927N6H6</accession>
<dbReference type="SUPFAM" id="SSF55729">
    <property type="entry name" value="Acyl-CoA N-acyltransferases (Nat)"/>
    <property type="match status" value="1"/>
</dbReference>
<reference evidence="3" key="1">
    <citation type="submission" date="2020-10" db="EMBL/GenBank/DDBJ databases">
        <title>Sequencing the genomes of 1000 actinobacteria strains.</title>
        <authorList>
            <person name="Klenk H.-P."/>
        </authorList>
    </citation>
    <scope>NUCLEOTIDE SEQUENCE</scope>
    <source>
        <strain evidence="3">DSM 45354</strain>
    </source>
</reference>
<dbReference type="CDD" id="cd04301">
    <property type="entry name" value="NAT_SF"/>
    <property type="match status" value="1"/>
</dbReference>
<dbReference type="PANTHER" id="PTHR43792">
    <property type="entry name" value="GNAT FAMILY, PUTATIVE (AFU_ORTHOLOGUE AFUA_3G00765)-RELATED-RELATED"/>
    <property type="match status" value="1"/>
</dbReference>
<feature type="domain" description="N-acetyltransferase" evidence="2">
    <location>
        <begin position="19"/>
        <end position="125"/>
    </location>
</feature>
<feature type="region of interest" description="Disordered" evidence="1">
    <location>
        <begin position="127"/>
        <end position="163"/>
    </location>
</feature>
<feature type="compositionally biased region" description="Low complexity" evidence="1">
    <location>
        <begin position="131"/>
        <end position="142"/>
    </location>
</feature>
<keyword evidence="4" id="KW-1185">Reference proteome</keyword>
<name>A0A927N6H6_9ACTN</name>
<protein>
    <submittedName>
        <fullName evidence="3">RimJ/RimL family protein N-acetyltransferase</fullName>
    </submittedName>
</protein>
<dbReference type="InterPro" id="IPR051531">
    <property type="entry name" value="N-acetyltransferase"/>
</dbReference>
<dbReference type="Gene3D" id="3.40.630.30">
    <property type="match status" value="1"/>
</dbReference>
<dbReference type="PANTHER" id="PTHR43792:SF16">
    <property type="entry name" value="N-ACETYLTRANSFERASE DOMAIN-CONTAINING PROTEIN"/>
    <property type="match status" value="1"/>
</dbReference>
<organism evidence="3 4">
    <name type="scientific">Actinopolymorpha pittospori</name>
    <dbReference type="NCBI Taxonomy" id="648752"/>
    <lineage>
        <taxon>Bacteria</taxon>
        <taxon>Bacillati</taxon>
        <taxon>Actinomycetota</taxon>
        <taxon>Actinomycetes</taxon>
        <taxon>Propionibacteriales</taxon>
        <taxon>Actinopolymorphaceae</taxon>
        <taxon>Actinopolymorpha</taxon>
    </lineage>
</organism>
<dbReference type="InterPro" id="IPR016181">
    <property type="entry name" value="Acyl_CoA_acyltransferase"/>
</dbReference>